<evidence type="ECO:0000313" key="4">
    <source>
        <dbReference type="EnsemblMetazoa" id="XP_021202384.1"/>
    </source>
</evidence>
<dbReference type="PANTHER" id="PTHR46135">
    <property type="entry name" value="NME/NM23 FAMILY MEMBER 8"/>
    <property type="match status" value="1"/>
</dbReference>
<dbReference type="SUPFAM" id="SSF52833">
    <property type="entry name" value="Thioredoxin-like"/>
    <property type="match status" value="1"/>
</dbReference>
<keyword evidence="1" id="KW-0175">Coiled coil</keyword>
<dbReference type="Pfam" id="PF15928">
    <property type="entry name" value="DUF4746"/>
    <property type="match status" value="1"/>
</dbReference>
<sequence>MAKRKIDLFIEIKNEKEFKNILRTHSEALICAEVYSQFVGACTALDRLFTIIKYDWSNGKIILLKVPSDEVDSLRRFRDQSEPVYLFIFKQKVTNIFRGVDSIKFAEVAKREVNIYEKEIEGYESERPTYDLSEPTPDEIVWFNKLSMEKELEVAAQHDRRVARQAARKRHRAELMVPHLERINFVLFWPHCKHAHPELYEQWDLNGIIMIGREELNLMKEKAEDILYEGDAPINEASMQMLVSGTALAICFRLLDTDKHFVSLVRKILYEDVQQYNDDSSAKSFGTAFDHYKSYSQTKEKILLKRHEEKVTRKAEEKEKKSRRLSEMKRLALQALQEATEAKRAKREQRKLELLKAGDLTALQNLKEQPSDDELSFAQPQQPQESSSDTDSSSESNEEEYFPPPGLVIPGFYAPPNDIAKANGLAVLFPKIVAEYVTPEPEFLPPHVLVMLEAWKRHKALKVLSKYENSVIHVGIFEATTPYDGVHIAYNVMEFDADNTSQKTENVKIAIMLSIENDVPLLELMDLNPVHVSRDPMAGEEECSAMFPVDYADTKIDLKDFQLNK</sequence>
<protein>
    <recommendedName>
        <fullName evidence="3">DUF4746 domain-containing protein</fullName>
    </recommendedName>
</protein>
<reference evidence="5" key="1">
    <citation type="journal article" date="2008" name="Insect Biochem. Mol. Biol.">
        <title>The genome of a lepidopteran model insect, the silkworm Bombyx mori.</title>
        <authorList>
            <consortium name="International Silkworm Genome Consortium"/>
        </authorList>
    </citation>
    <scope>NUCLEOTIDE SEQUENCE [LARGE SCALE GENOMIC DNA]</scope>
    <source>
        <strain evidence="5">p50T</strain>
    </source>
</reference>
<dbReference type="PANTHER" id="PTHR46135:SF3">
    <property type="entry name" value="NME_NM23 FAMILY MEMBER 8"/>
    <property type="match status" value="1"/>
</dbReference>
<evidence type="ECO:0000256" key="1">
    <source>
        <dbReference type="SAM" id="Coils"/>
    </source>
</evidence>
<name>A0A8R2HMP5_BOMMO</name>
<dbReference type="RefSeq" id="XP_021202384.1">
    <property type="nucleotide sequence ID" value="XM_021346709.2"/>
</dbReference>
<evidence type="ECO:0000313" key="5">
    <source>
        <dbReference type="Proteomes" id="UP000005204"/>
    </source>
</evidence>
<feature type="coiled-coil region" evidence="1">
    <location>
        <begin position="304"/>
        <end position="348"/>
    </location>
</feature>
<feature type="domain" description="DUF4746" evidence="3">
    <location>
        <begin position="314"/>
        <end position="553"/>
    </location>
</feature>
<dbReference type="InterPro" id="IPR051766">
    <property type="entry name" value="TXND_domain-containing"/>
</dbReference>
<feature type="region of interest" description="Disordered" evidence="2">
    <location>
        <begin position="369"/>
        <end position="401"/>
    </location>
</feature>
<evidence type="ECO:0000256" key="2">
    <source>
        <dbReference type="SAM" id="MobiDB-lite"/>
    </source>
</evidence>
<dbReference type="InterPro" id="IPR031827">
    <property type="entry name" value="DUF4746"/>
</dbReference>
<dbReference type="AlphaFoldDB" id="A0A8R2HMP5"/>
<feature type="compositionally biased region" description="Low complexity" evidence="2">
    <location>
        <begin position="385"/>
        <end position="395"/>
    </location>
</feature>
<organism evidence="4 5">
    <name type="scientific">Bombyx mori</name>
    <name type="common">Silk moth</name>
    <dbReference type="NCBI Taxonomy" id="7091"/>
    <lineage>
        <taxon>Eukaryota</taxon>
        <taxon>Metazoa</taxon>
        <taxon>Ecdysozoa</taxon>
        <taxon>Arthropoda</taxon>
        <taxon>Hexapoda</taxon>
        <taxon>Insecta</taxon>
        <taxon>Pterygota</taxon>
        <taxon>Neoptera</taxon>
        <taxon>Endopterygota</taxon>
        <taxon>Lepidoptera</taxon>
        <taxon>Glossata</taxon>
        <taxon>Ditrysia</taxon>
        <taxon>Bombycoidea</taxon>
        <taxon>Bombycidae</taxon>
        <taxon>Bombycinae</taxon>
        <taxon>Bombyx</taxon>
    </lineage>
</organism>
<reference evidence="4" key="2">
    <citation type="submission" date="2022-06" db="UniProtKB">
        <authorList>
            <consortium name="EnsemblMetazoa"/>
        </authorList>
    </citation>
    <scope>IDENTIFICATION</scope>
    <source>
        <strain evidence="4">p50T (Dazao)</strain>
    </source>
</reference>
<dbReference type="InterPro" id="IPR036249">
    <property type="entry name" value="Thioredoxin-like_sf"/>
</dbReference>
<accession>A0A8R2HMP5</accession>
<dbReference type="GeneID" id="101743774"/>
<dbReference type="KEGG" id="bmor:101743774"/>
<dbReference type="EnsemblMetazoa" id="XM_021346709.2">
    <property type="protein sequence ID" value="XP_021202384.1"/>
    <property type="gene ID" value="LOC101743774"/>
</dbReference>
<dbReference type="Proteomes" id="UP000005204">
    <property type="component" value="Unassembled WGS sequence"/>
</dbReference>
<keyword evidence="5" id="KW-1185">Reference proteome</keyword>
<evidence type="ECO:0000259" key="3">
    <source>
        <dbReference type="Pfam" id="PF15928"/>
    </source>
</evidence>
<proteinExistence type="predicted"/>